<feature type="transmembrane region" description="Helical" evidence="1">
    <location>
        <begin position="105"/>
        <end position="122"/>
    </location>
</feature>
<evidence type="ECO:0000256" key="1">
    <source>
        <dbReference type="SAM" id="Phobius"/>
    </source>
</evidence>
<sequence length="123" mass="12915">MADGLLLLAALLLIVTAAVHSVAGERRLIGPLLTRRDGILANRLARFVLRFAWHITSIAWAVIAVILLALVLAPVAVRWWAAAATGAAFTAIGAFTAISSRGRHLGWPFLTGIGLTALASLLA</sequence>
<organism evidence="2 3">
    <name type="scientific">Inquilinus ginsengisoli</name>
    <dbReference type="NCBI Taxonomy" id="363840"/>
    <lineage>
        <taxon>Bacteria</taxon>
        <taxon>Pseudomonadati</taxon>
        <taxon>Pseudomonadota</taxon>
        <taxon>Alphaproteobacteria</taxon>
        <taxon>Rhodospirillales</taxon>
        <taxon>Rhodospirillaceae</taxon>
        <taxon>Inquilinus</taxon>
    </lineage>
</organism>
<evidence type="ECO:0008006" key="4">
    <source>
        <dbReference type="Google" id="ProtNLM"/>
    </source>
</evidence>
<accession>A0ABU1JZ15</accession>
<reference evidence="2 3" key="1">
    <citation type="submission" date="2023-07" db="EMBL/GenBank/DDBJ databases">
        <title>Sorghum-associated microbial communities from plants grown in Nebraska, USA.</title>
        <authorList>
            <person name="Schachtman D."/>
        </authorList>
    </citation>
    <scope>NUCLEOTIDE SEQUENCE [LARGE SCALE GENOMIC DNA]</scope>
    <source>
        <strain evidence="2 3">584</strain>
    </source>
</reference>
<name>A0ABU1JZ15_9PROT</name>
<dbReference type="Proteomes" id="UP001262410">
    <property type="component" value="Unassembled WGS sequence"/>
</dbReference>
<dbReference type="EMBL" id="JAVDPW010000014">
    <property type="protein sequence ID" value="MDR6293871.1"/>
    <property type="molecule type" value="Genomic_DNA"/>
</dbReference>
<feature type="transmembrane region" description="Helical" evidence="1">
    <location>
        <begin position="79"/>
        <end position="99"/>
    </location>
</feature>
<keyword evidence="1" id="KW-1133">Transmembrane helix</keyword>
<feature type="transmembrane region" description="Helical" evidence="1">
    <location>
        <begin position="51"/>
        <end position="72"/>
    </location>
</feature>
<comment type="caution">
    <text evidence="2">The sequence shown here is derived from an EMBL/GenBank/DDBJ whole genome shotgun (WGS) entry which is preliminary data.</text>
</comment>
<dbReference type="RefSeq" id="WP_309801199.1">
    <property type="nucleotide sequence ID" value="NZ_JAVDPW010000014.1"/>
</dbReference>
<keyword evidence="1" id="KW-0812">Transmembrane</keyword>
<keyword evidence="1" id="KW-0472">Membrane</keyword>
<keyword evidence="3" id="KW-1185">Reference proteome</keyword>
<protein>
    <recommendedName>
        <fullName evidence="4">DUF3325 domain-containing protein</fullName>
    </recommendedName>
</protein>
<gene>
    <name evidence="2" type="ORF">E9232_006424</name>
</gene>
<evidence type="ECO:0000313" key="2">
    <source>
        <dbReference type="EMBL" id="MDR6293871.1"/>
    </source>
</evidence>
<proteinExistence type="predicted"/>
<evidence type="ECO:0000313" key="3">
    <source>
        <dbReference type="Proteomes" id="UP001262410"/>
    </source>
</evidence>